<dbReference type="EMBL" id="ACIJ02000018">
    <property type="protein sequence ID" value="EEX71650.1"/>
    <property type="molecule type" value="Genomic_DNA"/>
</dbReference>
<dbReference type="GO" id="GO:0005829">
    <property type="term" value="C:cytosol"/>
    <property type="evidence" value="ECO:0007669"/>
    <property type="project" value="TreeGrafter"/>
</dbReference>
<evidence type="ECO:0000313" key="1">
    <source>
        <dbReference type="EMBL" id="EEX71650.1"/>
    </source>
</evidence>
<dbReference type="AlphaFoldDB" id="C9LG42"/>
<reference evidence="1" key="1">
    <citation type="submission" date="2009-09" db="EMBL/GenBank/DDBJ databases">
        <authorList>
            <person name="Weinstock G."/>
            <person name="Sodergren E."/>
            <person name="Clifton S."/>
            <person name="Fulton L."/>
            <person name="Fulton B."/>
            <person name="Courtney L."/>
            <person name="Fronick C."/>
            <person name="Harrison M."/>
            <person name="Strong C."/>
            <person name="Farmer C."/>
            <person name="Delahaunty K."/>
            <person name="Markovic C."/>
            <person name="Hall O."/>
            <person name="Minx P."/>
            <person name="Tomlinson C."/>
            <person name="Mitreva M."/>
            <person name="Nelson J."/>
            <person name="Hou S."/>
            <person name="Wollam A."/>
            <person name="Pepin K.H."/>
            <person name="Johnson M."/>
            <person name="Bhonagiri V."/>
            <person name="Nash W.E."/>
            <person name="Warren W."/>
            <person name="Chinwalla A."/>
            <person name="Mardis E.R."/>
            <person name="Wilson R.K."/>
        </authorList>
    </citation>
    <scope>NUCLEOTIDE SEQUENCE [LARGE SCALE GENOMIC DNA]</scope>
    <source>
        <strain evidence="1">ATCC 51259</strain>
    </source>
</reference>
<sequence>MDLKQSKSQPEWTENLVFMSKNARSFCHTLVVPMLVSKFAANRLSMQFRIYQPLPGRTLTQELDDLLLQLYDVRTSFTRVYFSDVKNQLPTFERHPLAQKLNEGVVAYVEQPPLDGSKVVLQTAEGDTSHFVFQTIRLENPRTTQTIEEQTFEAFDRHISLFQEKGLTFKDNCLRTWCFVYDIDRHYAGFVSGRNRLFAREELSKETHLVASTSVGGSFACDAALIGVDFLSVDNDYCGAIKYLQAPEYLNRTEEDGMAFERGAMVDVADERYFFISGITSIDKQGEIVHSGDVVTQAGRIFLNVQELLKDGGGSLADLQSVIIYLRDIADYVTIDRYMRMRFPKLSYLIVQARLCRPKCLIEVEGVAVKSL</sequence>
<dbReference type="GO" id="GO:0019239">
    <property type="term" value="F:deaminase activity"/>
    <property type="evidence" value="ECO:0007669"/>
    <property type="project" value="TreeGrafter"/>
</dbReference>
<dbReference type="PANTHER" id="PTHR11803:SF39">
    <property type="entry name" value="2-IMINOBUTANOATE_2-IMINOPROPANOATE DEAMINASE"/>
    <property type="match status" value="1"/>
</dbReference>
<dbReference type="InterPro" id="IPR035959">
    <property type="entry name" value="RutC-like_sf"/>
</dbReference>
<dbReference type="Proteomes" id="UP000003460">
    <property type="component" value="Unassembled WGS sequence"/>
</dbReference>
<gene>
    <name evidence="1" type="ORF">GCWU000325_01182</name>
</gene>
<dbReference type="Pfam" id="PF01042">
    <property type="entry name" value="Ribonuc_L-PSP"/>
    <property type="match status" value="1"/>
</dbReference>
<dbReference type="InterPro" id="IPR006175">
    <property type="entry name" value="YjgF/YER057c/UK114"/>
</dbReference>
<comment type="caution">
    <text evidence="1">The sequence shown here is derived from an EMBL/GenBank/DDBJ whole genome shotgun (WGS) entry which is preliminary data.</text>
</comment>
<evidence type="ECO:0000313" key="2">
    <source>
        <dbReference type="Proteomes" id="UP000003460"/>
    </source>
</evidence>
<keyword evidence="2" id="KW-1185">Reference proteome</keyword>
<accession>C9LG42</accession>
<dbReference type="PANTHER" id="PTHR11803">
    <property type="entry name" value="2-IMINOBUTANOATE/2-IMINOPROPANOATE DEAMINASE RIDA"/>
    <property type="match status" value="1"/>
</dbReference>
<dbReference type="HOGENOM" id="CLU_062425_0_0_10"/>
<name>C9LG42_9BACT</name>
<dbReference type="SUPFAM" id="SSF55298">
    <property type="entry name" value="YjgF-like"/>
    <property type="match status" value="1"/>
</dbReference>
<dbReference type="eggNOG" id="COG0251">
    <property type="taxonomic scope" value="Bacteria"/>
</dbReference>
<dbReference type="OrthoDB" id="9803101at2"/>
<dbReference type="Gene3D" id="3.30.1330.40">
    <property type="entry name" value="RutC-like"/>
    <property type="match status" value="2"/>
</dbReference>
<protein>
    <submittedName>
        <fullName evidence="1">Endoribonuclease L-PSP</fullName>
    </submittedName>
</protein>
<organism evidence="1 2">
    <name type="scientific">Alloprevotella tannerae ATCC 51259</name>
    <dbReference type="NCBI Taxonomy" id="626522"/>
    <lineage>
        <taxon>Bacteria</taxon>
        <taxon>Pseudomonadati</taxon>
        <taxon>Bacteroidota</taxon>
        <taxon>Bacteroidia</taxon>
        <taxon>Bacteroidales</taxon>
        <taxon>Prevotellaceae</taxon>
        <taxon>Alloprevotella</taxon>
    </lineage>
</organism>
<dbReference type="STRING" id="626522.GCWU000325_01182"/>
<proteinExistence type="predicted"/>